<evidence type="ECO:0000313" key="3">
    <source>
        <dbReference type="Proteomes" id="UP000235388"/>
    </source>
</evidence>
<dbReference type="AlphaFoldDB" id="A0A2N5TPW1"/>
<name>A0A2N5TPW1_9BASI</name>
<reference evidence="2 3" key="1">
    <citation type="submission" date="2017-11" db="EMBL/GenBank/DDBJ databases">
        <title>De novo assembly and phasing of dikaryotic genomes from two isolates of Puccinia coronata f. sp. avenae, the causal agent of oat crown rust.</title>
        <authorList>
            <person name="Miller M.E."/>
            <person name="Zhang Y."/>
            <person name="Omidvar V."/>
            <person name="Sperschneider J."/>
            <person name="Schwessinger B."/>
            <person name="Raley C."/>
            <person name="Palmer J.M."/>
            <person name="Garnica D."/>
            <person name="Upadhyaya N."/>
            <person name="Rathjen J."/>
            <person name="Taylor J.M."/>
            <person name="Park R.F."/>
            <person name="Dodds P.N."/>
            <person name="Hirsch C.D."/>
            <person name="Kianian S.F."/>
            <person name="Figueroa M."/>
        </authorList>
    </citation>
    <scope>NUCLEOTIDE SEQUENCE [LARGE SCALE GENOMIC DNA]</scope>
    <source>
        <strain evidence="2">12NC29</strain>
    </source>
</reference>
<protein>
    <submittedName>
        <fullName evidence="2">Uncharacterized protein</fullName>
    </submittedName>
</protein>
<keyword evidence="3" id="KW-1185">Reference proteome</keyword>
<sequence length="138" mass="15465">MFWTPSDNKVVCLAWATFADNPLKLTTGQRPAKPHLDPNLDPKEHADPAVTTDQEEFCINPALQLPLAPALCSVMAVKLGDFTDEVKVGKQEKLQDQIDHVTKSPPISATPKTYKDFLKHQEQEGWLKAIQEELQSLF</sequence>
<feature type="compositionally biased region" description="Basic and acidic residues" evidence="1">
    <location>
        <begin position="34"/>
        <end position="47"/>
    </location>
</feature>
<evidence type="ECO:0000313" key="2">
    <source>
        <dbReference type="EMBL" id="PLW27543.1"/>
    </source>
</evidence>
<organism evidence="2 3">
    <name type="scientific">Puccinia coronata f. sp. avenae</name>
    <dbReference type="NCBI Taxonomy" id="200324"/>
    <lineage>
        <taxon>Eukaryota</taxon>
        <taxon>Fungi</taxon>
        <taxon>Dikarya</taxon>
        <taxon>Basidiomycota</taxon>
        <taxon>Pucciniomycotina</taxon>
        <taxon>Pucciniomycetes</taxon>
        <taxon>Pucciniales</taxon>
        <taxon>Pucciniaceae</taxon>
        <taxon>Puccinia</taxon>
    </lineage>
</organism>
<comment type="caution">
    <text evidence="2">The sequence shown here is derived from an EMBL/GenBank/DDBJ whole genome shotgun (WGS) entry which is preliminary data.</text>
</comment>
<accession>A0A2N5TPW1</accession>
<evidence type="ECO:0000256" key="1">
    <source>
        <dbReference type="SAM" id="MobiDB-lite"/>
    </source>
</evidence>
<gene>
    <name evidence="2" type="ORF">PCANC_28719</name>
</gene>
<dbReference type="EMBL" id="PGCJ01000481">
    <property type="protein sequence ID" value="PLW27543.1"/>
    <property type="molecule type" value="Genomic_DNA"/>
</dbReference>
<proteinExistence type="predicted"/>
<dbReference type="Proteomes" id="UP000235388">
    <property type="component" value="Unassembled WGS sequence"/>
</dbReference>
<feature type="region of interest" description="Disordered" evidence="1">
    <location>
        <begin position="24"/>
        <end position="49"/>
    </location>
</feature>